<dbReference type="Gene3D" id="2.30.30.240">
    <property type="entry name" value="PRC-barrel domain"/>
    <property type="match status" value="1"/>
</dbReference>
<evidence type="ECO:0000259" key="1">
    <source>
        <dbReference type="Pfam" id="PF05239"/>
    </source>
</evidence>
<dbReference type="SUPFAM" id="SSF50346">
    <property type="entry name" value="PRC-barrel domain"/>
    <property type="match status" value="1"/>
</dbReference>
<accession>A0A163Z195</accession>
<dbReference type="EMBL" id="LVYV01000014">
    <property type="protein sequence ID" value="KZD22806.1"/>
    <property type="molecule type" value="Genomic_DNA"/>
</dbReference>
<gene>
    <name evidence="2" type="ORF">A4A58_28110</name>
</gene>
<comment type="caution">
    <text evidence="2">The sequence shown here is derived from an EMBL/GenBank/DDBJ whole genome shotgun (WGS) entry which is preliminary data.</text>
</comment>
<organism evidence="2 3">
    <name type="scientific">Tardiphaga robiniae</name>
    <dbReference type="NCBI Taxonomy" id="943830"/>
    <lineage>
        <taxon>Bacteria</taxon>
        <taxon>Pseudomonadati</taxon>
        <taxon>Pseudomonadota</taxon>
        <taxon>Alphaproteobacteria</taxon>
        <taxon>Hyphomicrobiales</taxon>
        <taxon>Nitrobacteraceae</taxon>
        <taxon>Tardiphaga</taxon>
    </lineage>
</organism>
<sequence>MTDSPVLPSLKQGRAIMANETGNLISSEKVEGTAVYGPDSEKIGSIESVMIDKVGGKVAYAVLSFGGFLGMGDEHYPLPWQTLKYDTNLGGYVTNVTKDQLEGAPKYANENDWDWADTKRARSLNEYYGTPWV</sequence>
<dbReference type="PANTHER" id="PTHR36505">
    <property type="entry name" value="BLR1072 PROTEIN"/>
    <property type="match status" value="1"/>
</dbReference>
<feature type="domain" description="PRC-barrel" evidence="1">
    <location>
        <begin position="25"/>
        <end position="101"/>
    </location>
</feature>
<reference evidence="2 3" key="1">
    <citation type="submission" date="2016-03" db="EMBL/GenBank/DDBJ databases">
        <title>Microsymbionts genomes from the relict species Vavilovia formosa (Stev.) Fed.</title>
        <authorList>
            <person name="Kopat V."/>
            <person name="Chirak E."/>
            <person name="Kimeklis A."/>
            <person name="Andronov E."/>
        </authorList>
    </citation>
    <scope>NUCLEOTIDE SEQUENCE [LARGE SCALE GENOMIC DNA]</scope>
    <source>
        <strain evidence="2 3">Vaf07</strain>
    </source>
</reference>
<dbReference type="STRING" id="943830.A4A58_28110"/>
<dbReference type="Proteomes" id="UP000076574">
    <property type="component" value="Unassembled WGS sequence"/>
</dbReference>
<dbReference type="PANTHER" id="PTHR36505:SF1">
    <property type="entry name" value="BLR1072 PROTEIN"/>
    <property type="match status" value="1"/>
</dbReference>
<dbReference type="AlphaFoldDB" id="A0A163Z195"/>
<protein>
    <submittedName>
        <fullName evidence="2">Photosystem reaction center subunit H</fullName>
    </submittedName>
</protein>
<evidence type="ECO:0000313" key="3">
    <source>
        <dbReference type="Proteomes" id="UP000076574"/>
    </source>
</evidence>
<proteinExistence type="predicted"/>
<name>A0A163Z195_9BRAD</name>
<keyword evidence="3" id="KW-1185">Reference proteome</keyword>
<dbReference type="InterPro" id="IPR011033">
    <property type="entry name" value="PRC_barrel-like_sf"/>
</dbReference>
<dbReference type="InterPro" id="IPR027275">
    <property type="entry name" value="PRC-brl_dom"/>
</dbReference>
<dbReference type="Pfam" id="PF05239">
    <property type="entry name" value="PRC"/>
    <property type="match status" value="1"/>
</dbReference>
<evidence type="ECO:0000313" key="2">
    <source>
        <dbReference type="EMBL" id="KZD22806.1"/>
    </source>
</evidence>